<keyword evidence="4" id="KW-0862">Zinc</keyword>
<dbReference type="Proteomes" id="UP000315303">
    <property type="component" value="Unassembled WGS sequence"/>
</dbReference>
<dbReference type="OrthoDB" id="9802991at2"/>
<dbReference type="AlphaFoldDB" id="A0A502KQD4"/>
<evidence type="ECO:0000256" key="2">
    <source>
        <dbReference type="ARBA" id="ARBA00022723"/>
    </source>
</evidence>
<dbReference type="InterPro" id="IPR001279">
    <property type="entry name" value="Metallo-B-lactamas"/>
</dbReference>
<keyword evidence="3 6" id="KW-0378">Hydrolase</keyword>
<keyword evidence="2" id="KW-0479">Metal-binding</keyword>
<dbReference type="EMBL" id="SAWY01000040">
    <property type="protein sequence ID" value="TPH12509.1"/>
    <property type="molecule type" value="Genomic_DNA"/>
</dbReference>
<evidence type="ECO:0000256" key="1">
    <source>
        <dbReference type="ARBA" id="ARBA00001947"/>
    </source>
</evidence>
<keyword evidence="7" id="KW-1185">Reference proteome</keyword>
<dbReference type="InterPro" id="IPR036866">
    <property type="entry name" value="RibonucZ/Hydroxyglut_hydro"/>
</dbReference>
<dbReference type="GO" id="GO:0016787">
    <property type="term" value="F:hydrolase activity"/>
    <property type="evidence" value="ECO:0007669"/>
    <property type="project" value="UniProtKB-KW"/>
</dbReference>
<evidence type="ECO:0000256" key="3">
    <source>
        <dbReference type="ARBA" id="ARBA00022801"/>
    </source>
</evidence>
<dbReference type="SMART" id="SM00849">
    <property type="entry name" value="Lactamase_B"/>
    <property type="match status" value="1"/>
</dbReference>
<dbReference type="InterPro" id="IPR051453">
    <property type="entry name" value="MBL_Glyoxalase_II"/>
</dbReference>
<feature type="domain" description="Metallo-beta-lactamase" evidence="5">
    <location>
        <begin position="21"/>
        <end position="203"/>
    </location>
</feature>
<sequence length="227" mass="25422">MSLESPDSQLQFEIIPVTPFEQNCTLFWCEETKKAAVVDPGGDIEKIKKALTKHNLTLEKVLITHAHIDHAGATHDLSSQYNVVIEGPHKEDQFWIDMLEDQKQRFGGAFSYAKRFTPTRFLQQGDTVTFGNISLEVYFCPGHTPGHIVFFHRPSQLAQVGDVLFSGSIGRTDFPRGDHPTLINSIRNNLFPLGDSVRFIPGHGPMSTFGQERKSNPFVSDAALGRR</sequence>
<comment type="cofactor">
    <cofactor evidence="1">
        <name>Zn(2+)</name>
        <dbReference type="ChEBI" id="CHEBI:29105"/>
    </cofactor>
</comment>
<protein>
    <submittedName>
        <fullName evidence="6">MBL fold metallo-hydrolase</fullName>
    </submittedName>
</protein>
<dbReference type="CDD" id="cd07737">
    <property type="entry name" value="YcbL-like_MBL-fold"/>
    <property type="match status" value="1"/>
</dbReference>
<dbReference type="RefSeq" id="WP_140605457.1">
    <property type="nucleotide sequence ID" value="NZ_SAWY01000040.1"/>
</dbReference>
<dbReference type="GO" id="GO:0046872">
    <property type="term" value="F:metal ion binding"/>
    <property type="evidence" value="ECO:0007669"/>
    <property type="project" value="UniProtKB-KW"/>
</dbReference>
<evidence type="ECO:0000313" key="6">
    <source>
        <dbReference type="EMBL" id="TPH12509.1"/>
    </source>
</evidence>
<comment type="caution">
    <text evidence="6">The sequence shown here is derived from an EMBL/GenBank/DDBJ whole genome shotgun (WGS) entry which is preliminary data.</text>
</comment>
<evidence type="ECO:0000259" key="5">
    <source>
        <dbReference type="SMART" id="SM00849"/>
    </source>
</evidence>
<proteinExistence type="predicted"/>
<dbReference type="Gene3D" id="3.60.15.10">
    <property type="entry name" value="Ribonuclease Z/Hydroxyacylglutathione hydrolase-like"/>
    <property type="match status" value="1"/>
</dbReference>
<organism evidence="6 7">
    <name type="scientific">Litorilituus lipolyticus</name>
    <dbReference type="NCBI Taxonomy" id="2491017"/>
    <lineage>
        <taxon>Bacteria</taxon>
        <taxon>Pseudomonadati</taxon>
        <taxon>Pseudomonadota</taxon>
        <taxon>Gammaproteobacteria</taxon>
        <taxon>Alteromonadales</taxon>
        <taxon>Colwelliaceae</taxon>
        <taxon>Litorilituus</taxon>
    </lineage>
</organism>
<dbReference type="Pfam" id="PF00753">
    <property type="entry name" value="Lactamase_B"/>
    <property type="match status" value="1"/>
</dbReference>
<dbReference type="PANTHER" id="PTHR46233">
    <property type="entry name" value="HYDROXYACYLGLUTATHIONE HYDROLASE GLOC"/>
    <property type="match status" value="1"/>
</dbReference>
<accession>A0A502KQD4</accession>
<evidence type="ECO:0000256" key="4">
    <source>
        <dbReference type="ARBA" id="ARBA00022833"/>
    </source>
</evidence>
<dbReference type="PANTHER" id="PTHR46233:SF3">
    <property type="entry name" value="HYDROXYACYLGLUTATHIONE HYDROLASE GLOC"/>
    <property type="match status" value="1"/>
</dbReference>
<gene>
    <name evidence="6" type="ORF">EPA86_16300</name>
</gene>
<dbReference type="SUPFAM" id="SSF56281">
    <property type="entry name" value="Metallo-hydrolase/oxidoreductase"/>
    <property type="match status" value="1"/>
</dbReference>
<evidence type="ECO:0000313" key="7">
    <source>
        <dbReference type="Proteomes" id="UP000315303"/>
    </source>
</evidence>
<name>A0A502KQD4_9GAMM</name>
<reference evidence="6 7" key="1">
    <citation type="submission" date="2019-01" db="EMBL/GenBank/DDBJ databases">
        <title>Litorilituus lipolytica sp. nov., isolated from intertidal sand of the Yellow Sea in China.</title>
        <authorList>
            <person name="Liu A."/>
        </authorList>
    </citation>
    <scope>NUCLEOTIDE SEQUENCE [LARGE SCALE GENOMIC DNA]</scope>
    <source>
        <strain evidence="6 7">RZ04</strain>
    </source>
</reference>